<organism evidence="2 3">
    <name type="scientific">Psittacicella hinzii</name>
    <dbReference type="NCBI Taxonomy" id="2028575"/>
    <lineage>
        <taxon>Bacteria</taxon>
        <taxon>Pseudomonadati</taxon>
        <taxon>Pseudomonadota</taxon>
        <taxon>Gammaproteobacteria</taxon>
        <taxon>Pasteurellales</taxon>
        <taxon>Psittacicellaceae</taxon>
        <taxon>Psittacicella</taxon>
    </lineage>
</organism>
<dbReference type="InterPro" id="IPR014121">
    <property type="entry name" value="TraN_Ftype"/>
</dbReference>
<gene>
    <name evidence="2" type="ORF">CKF54_03925</name>
</gene>
<protein>
    <recommendedName>
        <fullName evidence="4">Conjugal transfer mating pair stabilization protein TraN</fullName>
    </recommendedName>
</protein>
<dbReference type="RefSeq" id="WP_119524988.1">
    <property type="nucleotide sequence ID" value="NZ_NRHC01000043.1"/>
</dbReference>
<dbReference type="Proteomes" id="UP000265691">
    <property type="component" value="Unassembled WGS sequence"/>
</dbReference>
<dbReference type="AlphaFoldDB" id="A0A3A1Y6F0"/>
<dbReference type="EMBL" id="NRHC01000043">
    <property type="protein sequence ID" value="RIY32849.1"/>
    <property type="molecule type" value="Genomic_DNA"/>
</dbReference>
<reference evidence="2 3" key="1">
    <citation type="submission" date="2017-08" db="EMBL/GenBank/DDBJ databases">
        <title>Reclassification of Bisgaard taxon 37 and 44.</title>
        <authorList>
            <person name="Christensen H."/>
        </authorList>
    </citation>
    <scope>NUCLEOTIDE SEQUENCE [LARGE SCALE GENOMIC DNA]</scope>
    <source>
        <strain evidence="2 3">B96_3</strain>
    </source>
</reference>
<evidence type="ECO:0000256" key="1">
    <source>
        <dbReference type="SAM" id="SignalP"/>
    </source>
</evidence>
<evidence type="ECO:0008006" key="4">
    <source>
        <dbReference type="Google" id="ProtNLM"/>
    </source>
</evidence>
<evidence type="ECO:0000313" key="3">
    <source>
        <dbReference type="Proteomes" id="UP000265691"/>
    </source>
</evidence>
<name>A0A3A1Y6F0_9GAMM</name>
<proteinExistence type="predicted"/>
<comment type="caution">
    <text evidence="2">The sequence shown here is derived from an EMBL/GenBank/DDBJ whole genome shotgun (WGS) entry which is preliminary data.</text>
</comment>
<feature type="signal peptide" evidence="1">
    <location>
        <begin position="1"/>
        <end position="24"/>
    </location>
</feature>
<accession>A0A3A1Y6F0</accession>
<evidence type="ECO:0000313" key="2">
    <source>
        <dbReference type="EMBL" id="RIY32849.1"/>
    </source>
</evidence>
<keyword evidence="3" id="KW-1185">Reference proteome</keyword>
<sequence length="938" mass="105215">MPYLMKYFWGILLLCCLTWQTAKANHEQARAILQATDQQVYQQLRNDPQFIREISKLKWANLNQLNFQQLTPQHQEELVKIVARLLQSSPTIVDPQQLATWEHSKEYRDQASGIAAISLKNMPALEFNGVANSLRNINQGQPCRQVQNKNLSCTQPRIMLASCRVTPQWQGDNQGYGDLVDLPQFLQNNQVCGKDCFQTQINSAGRLMRESFNLEVAHQLPQMRFVVKVVSGNVSINGKRLSPGQELDLSELYNQRQQALAFTVANPRVRGKNNVPFTLKVRGYYKAEIMATHIDWHLEDCPWAALLEQFTRLEATQDFTKVKDGEVVQPQFKARCLEGEVKLPTDKTTCVTINGKQYCRIQNPHNPYLQAPVWCSQIEITWQYTTKVPASCKRTLEQMMQQGQTTCSRTAREPIYLQNDAVADQQDPYSLFYTSLASKAKGNQLRGVIGYSYSYICNQVSKCPEQFNSAPLSSDCPLEIEISEQDKFYLSTETQVCALGRNCPDFIVAHRTKGAVSQEKNCKILLNDNGLITYSCQKPAKYRNTVVTTTNKCARFTCQPGDMGCARLGQQQDMGQVIAAVSLLGGIQEESQCDPRTGVCKVFAGRPYSCRCSAKGMVDCCNLPSQVSLNDYLNLGFKLMQFNEYASKSFGYENPLGSWSSLGEMLNAGFAKAYEFSKQNLTSLYENLVGNSTATGTSLASASSSNLATAEPQQQILQQLSKSLYKWLQDNLGEDIAGKIFTVQGSTGNLQLNPAISQGFNYAMTVYSAYSFGKNALEVAYGCNESEVELANKKKLRSCSYQRSYCSQRILGACVQMTHVSCCYSSPLARILQEQIRAQLKIPQGANCEPLTTDDLALVDWSKINLDEWVAIMLANPEFAQLGEKLAKQQTLLSRISANAEYDQRDASERNQARLDHLSEQLTLDAFVERAIMFLLSD</sequence>
<dbReference type="OrthoDB" id="5297981at2"/>
<dbReference type="Pfam" id="PF06986">
    <property type="entry name" value="F_T4SS_TraN"/>
    <property type="match status" value="1"/>
</dbReference>
<feature type="chain" id="PRO_5017258083" description="Conjugal transfer mating pair stabilization protein TraN" evidence="1">
    <location>
        <begin position="25"/>
        <end position="938"/>
    </location>
</feature>
<keyword evidence="1" id="KW-0732">Signal</keyword>